<dbReference type="AlphaFoldDB" id="A0A917XG49"/>
<proteinExistence type="predicted"/>
<feature type="DNA-binding region" description="H-T-H motif" evidence="4">
    <location>
        <begin position="45"/>
        <end position="64"/>
    </location>
</feature>
<dbReference type="PROSITE" id="PS50977">
    <property type="entry name" value="HTH_TETR_2"/>
    <property type="match status" value="1"/>
</dbReference>
<reference evidence="7" key="2">
    <citation type="submission" date="2020-09" db="EMBL/GenBank/DDBJ databases">
        <authorList>
            <person name="Sun Q."/>
            <person name="Zhou Y."/>
        </authorList>
    </citation>
    <scope>NUCLEOTIDE SEQUENCE</scope>
    <source>
        <strain evidence="7">CGMCC 4.7110</strain>
    </source>
</reference>
<evidence type="ECO:0000256" key="1">
    <source>
        <dbReference type="ARBA" id="ARBA00023015"/>
    </source>
</evidence>
<sequence length="215" mass="24515">MQAGEATDSTPERPAPRTPRGIRTRNALVVAAREVFERDGFLDARISDIAKTAGTASGSFYTYFDSKEEIFAAVVEQVQEEMVHPHVRERADVDDPRVLIDLANREYLQTYRHNARFMAVLEQVSQIDERFRAMRLGRSMAFAERNARLIRKLQEQGMADTEVDPEIGSLALSAMMSRMAYLVYVYGHDIPFEQLVTNLNRLWYNALTLRPPADS</sequence>
<accession>A0A917XG49</accession>
<keyword evidence="8" id="KW-1185">Reference proteome</keyword>
<dbReference type="Pfam" id="PF00440">
    <property type="entry name" value="TetR_N"/>
    <property type="match status" value="1"/>
</dbReference>
<evidence type="ECO:0000259" key="6">
    <source>
        <dbReference type="PROSITE" id="PS50977"/>
    </source>
</evidence>
<name>A0A917XG49_9ACTN</name>
<evidence type="ECO:0000256" key="2">
    <source>
        <dbReference type="ARBA" id="ARBA00023125"/>
    </source>
</evidence>
<dbReference type="SUPFAM" id="SSF48498">
    <property type="entry name" value="Tetracyclin repressor-like, C-terminal domain"/>
    <property type="match status" value="1"/>
</dbReference>
<dbReference type="InterPro" id="IPR036271">
    <property type="entry name" value="Tet_transcr_reg_TetR-rel_C_sf"/>
</dbReference>
<dbReference type="EMBL" id="BMML01000013">
    <property type="protein sequence ID" value="GGN22473.1"/>
    <property type="molecule type" value="Genomic_DNA"/>
</dbReference>
<feature type="region of interest" description="Disordered" evidence="5">
    <location>
        <begin position="1"/>
        <end position="22"/>
    </location>
</feature>
<keyword evidence="1" id="KW-0805">Transcription regulation</keyword>
<dbReference type="PRINTS" id="PR00455">
    <property type="entry name" value="HTHTETR"/>
</dbReference>
<dbReference type="Gene3D" id="1.10.357.10">
    <property type="entry name" value="Tetracycline Repressor, domain 2"/>
    <property type="match status" value="1"/>
</dbReference>
<reference evidence="7" key="1">
    <citation type="journal article" date="2014" name="Int. J. Syst. Evol. Microbiol.">
        <title>Complete genome sequence of Corynebacterium casei LMG S-19264T (=DSM 44701T), isolated from a smear-ripened cheese.</title>
        <authorList>
            <consortium name="US DOE Joint Genome Institute (JGI-PGF)"/>
            <person name="Walter F."/>
            <person name="Albersmeier A."/>
            <person name="Kalinowski J."/>
            <person name="Ruckert C."/>
        </authorList>
    </citation>
    <scope>NUCLEOTIDE SEQUENCE</scope>
    <source>
        <strain evidence="7">CGMCC 4.7110</strain>
    </source>
</reference>
<dbReference type="PANTHER" id="PTHR30055:SF234">
    <property type="entry name" value="HTH-TYPE TRANSCRIPTIONAL REGULATOR BETI"/>
    <property type="match status" value="1"/>
</dbReference>
<dbReference type="PANTHER" id="PTHR30055">
    <property type="entry name" value="HTH-TYPE TRANSCRIPTIONAL REGULATOR RUTR"/>
    <property type="match status" value="1"/>
</dbReference>
<gene>
    <name evidence="7" type="ORF">GCM10011578_054220</name>
</gene>
<evidence type="ECO:0000256" key="4">
    <source>
        <dbReference type="PROSITE-ProRule" id="PRU00335"/>
    </source>
</evidence>
<evidence type="ECO:0000313" key="7">
    <source>
        <dbReference type="EMBL" id="GGN22473.1"/>
    </source>
</evidence>
<keyword evidence="2 4" id="KW-0238">DNA-binding</keyword>
<evidence type="ECO:0000313" key="8">
    <source>
        <dbReference type="Proteomes" id="UP000653411"/>
    </source>
</evidence>
<dbReference type="InterPro" id="IPR009057">
    <property type="entry name" value="Homeodomain-like_sf"/>
</dbReference>
<organism evidence="7 8">
    <name type="scientific">Streptomyces fuscichromogenes</name>
    <dbReference type="NCBI Taxonomy" id="1324013"/>
    <lineage>
        <taxon>Bacteria</taxon>
        <taxon>Bacillati</taxon>
        <taxon>Actinomycetota</taxon>
        <taxon>Actinomycetes</taxon>
        <taxon>Kitasatosporales</taxon>
        <taxon>Streptomycetaceae</taxon>
        <taxon>Streptomyces</taxon>
    </lineage>
</organism>
<evidence type="ECO:0000256" key="3">
    <source>
        <dbReference type="ARBA" id="ARBA00023163"/>
    </source>
</evidence>
<comment type="caution">
    <text evidence="7">The sequence shown here is derived from an EMBL/GenBank/DDBJ whole genome shotgun (WGS) entry which is preliminary data.</text>
</comment>
<dbReference type="GO" id="GO:0003700">
    <property type="term" value="F:DNA-binding transcription factor activity"/>
    <property type="evidence" value="ECO:0007669"/>
    <property type="project" value="TreeGrafter"/>
</dbReference>
<dbReference type="InterPro" id="IPR001647">
    <property type="entry name" value="HTH_TetR"/>
</dbReference>
<keyword evidence="3" id="KW-0804">Transcription</keyword>
<dbReference type="GO" id="GO:0000976">
    <property type="term" value="F:transcription cis-regulatory region binding"/>
    <property type="evidence" value="ECO:0007669"/>
    <property type="project" value="TreeGrafter"/>
</dbReference>
<dbReference type="RefSeq" id="WP_229713384.1">
    <property type="nucleotide sequence ID" value="NZ_BMML01000013.1"/>
</dbReference>
<dbReference type="Gene3D" id="1.10.10.60">
    <property type="entry name" value="Homeodomain-like"/>
    <property type="match status" value="1"/>
</dbReference>
<evidence type="ECO:0000256" key="5">
    <source>
        <dbReference type="SAM" id="MobiDB-lite"/>
    </source>
</evidence>
<protein>
    <recommendedName>
        <fullName evidence="6">HTH tetR-type domain-containing protein</fullName>
    </recommendedName>
</protein>
<feature type="domain" description="HTH tetR-type" evidence="6">
    <location>
        <begin position="22"/>
        <end position="82"/>
    </location>
</feature>
<dbReference type="SUPFAM" id="SSF46689">
    <property type="entry name" value="Homeodomain-like"/>
    <property type="match status" value="1"/>
</dbReference>
<dbReference type="InterPro" id="IPR050109">
    <property type="entry name" value="HTH-type_TetR-like_transc_reg"/>
</dbReference>
<dbReference type="Proteomes" id="UP000653411">
    <property type="component" value="Unassembled WGS sequence"/>
</dbReference>